<evidence type="ECO:0000256" key="2">
    <source>
        <dbReference type="SAM" id="Phobius"/>
    </source>
</evidence>
<accession>A0A3B0YHN4</accession>
<feature type="coiled-coil region" evidence="1">
    <location>
        <begin position="46"/>
        <end position="99"/>
    </location>
</feature>
<gene>
    <name evidence="3" type="ORF">MNBD_GAMMA15-1612</name>
</gene>
<evidence type="ECO:0000313" key="3">
    <source>
        <dbReference type="EMBL" id="VAW76260.1"/>
    </source>
</evidence>
<evidence type="ECO:0008006" key="4">
    <source>
        <dbReference type="Google" id="ProtNLM"/>
    </source>
</evidence>
<keyword evidence="2" id="KW-0472">Membrane</keyword>
<feature type="transmembrane region" description="Helical" evidence="2">
    <location>
        <begin position="18"/>
        <end position="39"/>
    </location>
</feature>
<protein>
    <recommendedName>
        <fullName evidence="4">MSHA biogenesis protein MshI</fullName>
    </recommendedName>
</protein>
<keyword evidence="2" id="KW-1133">Transmembrane helix</keyword>
<dbReference type="EMBL" id="UOFN01000056">
    <property type="protein sequence ID" value="VAW76260.1"/>
    <property type="molecule type" value="Genomic_DNA"/>
</dbReference>
<reference evidence="3" key="1">
    <citation type="submission" date="2018-06" db="EMBL/GenBank/DDBJ databases">
        <authorList>
            <person name="Zhirakovskaya E."/>
        </authorList>
    </citation>
    <scope>NUCLEOTIDE SEQUENCE</scope>
</reference>
<name>A0A3B0YHN4_9ZZZZ</name>
<dbReference type="AlphaFoldDB" id="A0A3B0YHN4"/>
<evidence type="ECO:0000256" key="1">
    <source>
        <dbReference type="SAM" id="Coils"/>
    </source>
</evidence>
<sequence length="201" mass="22552">MHQQVNLFQPVFRKQQKVFSATTLAQIVGAVAVLLLLLLGHASWTLANMESTAGNLQQQYDHLQQQIGALEETLRTPDTEALDNEIEQLQARIEERGELLTRFDDLAIENQSGFHIHFRALAEQHINGLWLEGVSVDGSANIEIRGSTLDARLVPGYLQRLANLPELSDTPFETVKLSRTDAQQPEIGFVLRNFPEGQAWD</sequence>
<proteinExistence type="predicted"/>
<keyword evidence="1" id="KW-0175">Coiled coil</keyword>
<organism evidence="3">
    <name type="scientific">hydrothermal vent metagenome</name>
    <dbReference type="NCBI Taxonomy" id="652676"/>
    <lineage>
        <taxon>unclassified sequences</taxon>
        <taxon>metagenomes</taxon>
        <taxon>ecological metagenomes</taxon>
    </lineage>
</organism>
<dbReference type="Pfam" id="PF05137">
    <property type="entry name" value="PilN"/>
    <property type="match status" value="1"/>
</dbReference>
<keyword evidence="2" id="KW-0812">Transmembrane</keyword>
<dbReference type="InterPro" id="IPR007813">
    <property type="entry name" value="PilN"/>
</dbReference>